<keyword evidence="2" id="KW-1185">Reference proteome</keyword>
<dbReference type="OrthoDB" id="42395at2759"/>
<organism evidence="1 2">
    <name type="scientific">Triparma retinervis</name>
    <dbReference type="NCBI Taxonomy" id="2557542"/>
    <lineage>
        <taxon>Eukaryota</taxon>
        <taxon>Sar</taxon>
        <taxon>Stramenopiles</taxon>
        <taxon>Ochrophyta</taxon>
        <taxon>Bolidophyceae</taxon>
        <taxon>Parmales</taxon>
        <taxon>Triparmaceae</taxon>
        <taxon>Triparma</taxon>
    </lineage>
</organism>
<name>A0A9W7FB10_9STRA</name>
<reference evidence="1" key="1">
    <citation type="submission" date="2022-07" db="EMBL/GenBank/DDBJ databases">
        <title>Genome analysis of Parmales, a sister group of diatoms, reveals the evolutionary specialization of diatoms from phago-mixotrophs to photoautotrophs.</title>
        <authorList>
            <person name="Ban H."/>
            <person name="Sato S."/>
            <person name="Yoshikawa S."/>
            <person name="Kazumasa Y."/>
            <person name="Nakamura Y."/>
            <person name="Ichinomiya M."/>
            <person name="Saitoh K."/>
            <person name="Sato N."/>
            <person name="Blanc-Mathieu R."/>
            <person name="Endo H."/>
            <person name="Kuwata A."/>
            <person name="Ogata H."/>
        </authorList>
    </citation>
    <scope>NUCLEOTIDE SEQUENCE</scope>
</reference>
<evidence type="ECO:0000313" key="2">
    <source>
        <dbReference type="Proteomes" id="UP001165082"/>
    </source>
</evidence>
<comment type="caution">
    <text evidence="1">The sequence shown here is derived from an EMBL/GenBank/DDBJ whole genome shotgun (WGS) entry which is preliminary data.</text>
</comment>
<accession>A0A9W7FB10</accession>
<gene>
    <name evidence="1" type="ORF">TrRE_jg6046</name>
</gene>
<dbReference type="AlphaFoldDB" id="A0A9W7FB10"/>
<sequence length="202" mass="21366">MMEGGGVLAKAGETLVTITESIPFECYGGALSAAGASLRNAGDCLSQSGANARNKFAAEMCADECREGAVCLEECSVKFTAFIAEEMEYVPLNLPPSLPKSLAGASKNAEMAGRVMFSQGMKGGKGKQDDIDREALGRFLEGVSVNLKEVHAALKTQEVDCEDWPVMCGHFEKAAEKFLLSSNEIRGIAPAKPSGRSFMKGS</sequence>
<protein>
    <submittedName>
        <fullName evidence="1">Uncharacterized protein</fullName>
    </submittedName>
</protein>
<proteinExistence type="predicted"/>
<dbReference type="Proteomes" id="UP001165082">
    <property type="component" value="Unassembled WGS sequence"/>
</dbReference>
<dbReference type="EMBL" id="BRXZ01000266">
    <property type="protein sequence ID" value="GMI08479.1"/>
    <property type="molecule type" value="Genomic_DNA"/>
</dbReference>
<evidence type="ECO:0000313" key="1">
    <source>
        <dbReference type="EMBL" id="GMI08479.1"/>
    </source>
</evidence>